<dbReference type="InterPro" id="IPR000086">
    <property type="entry name" value="NUDIX_hydrolase_dom"/>
</dbReference>
<evidence type="ECO:0000313" key="3">
    <source>
        <dbReference type="EMBL" id="MBF4692967.1"/>
    </source>
</evidence>
<dbReference type="EMBL" id="JADKNH010000004">
    <property type="protein sequence ID" value="MBF4692967.1"/>
    <property type="molecule type" value="Genomic_DNA"/>
</dbReference>
<evidence type="ECO:0000259" key="2">
    <source>
        <dbReference type="PROSITE" id="PS51462"/>
    </source>
</evidence>
<protein>
    <submittedName>
        <fullName evidence="3">NUDIX hydrolase</fullName>
    </submittedName>
</protein>
<dbReference type="PANTHER" id="PTHR11839:SF1">
    <property type="entry name" value="ADP-SUGAR PYROPHOSPHATASE"/>
    <property type="match status" value="1"/>
</dbReference>
<dbReference type="Pfam" id="PF00293">
    <property type="entry name" value="NUDIX"/>
    <property type="match status" value="1"/>
</dbReference>
<dbReference type="Proteomes" id="UP000614200">
    <property type="component" value="Unassembled WGS sequence"/>
</dbReference>
<dbReference type="InterPro" id="IPR020476">
    <property type="entry name" value="Nudix_hydrolase"/>
</dbReference>
<name>A0ABR9ZR79_9FIRM</name>
<dbReference type="InterPro" id="IPR015797">
    <property type="entry name" value="NUDIX_hydrolase-like_dom_sf"/>
</dbReference>
<reference evidence="3 4" key="1">
    <citation type="submission" date="2020-11" db="EMBL/GenBank/DDBJ databases">
        <title>Fusibacter basophilias sp. nov.</title>
        <authorList>
            <person name="Qiu D."/>
        </authorList>
    </citation>
    <scope>NUCLEOTIDE SEQUENCE [LARGE SCALE GENOMIC DNA]</scope>
    <source>
        <strain evidence="3 4">Q10-2</strain>
    </source>
</reference>
<evidence type="ECO:0000256" key="1">
    <source>
        <dbReference type="ARBA" id="ARBA00022801"/>
    </source>
</evidence>
<dbReference type="PANTHER" id="PTHR11839">
    <property type="entry name" value="UDP/ADP-SUGAR PYROPHOSPHATASE"/>
    <property type="match status" value="1"/>
</dbReference>
<dbReference type="SUPFAM" id="SSF55811">
    <property type="entry name" value="Nudix"/>
    <property type="match status" value="1"/>
</dbReference>
<keyword evidence="1 3" id="KW-0378">Hydrolase</keyword>
<dbReference type="PROSITE" id="PS51462">
    <property type="entry name" value="NUDIX"/>
    <property type="match status" value="1"/>
</dbReference>
<proteinExistence type="predicted"/>
<comment type="caution">
    <text evidence="3">The sequence shown here is derived from an EMBL/GenBank/DDBJ whole genome shotgun (WGS) entry which is preliminary data.</text>
</comment>
<feature type="domain" description="Nudix hydrolase" evidence="2">
    <location>
        <begin position="52"/>
        <end position="182"/>
    </location>
</feature>
<gene>
    <name evidence="3" type="ORF">ISU02_07540</name>
</gene>
<accession>A0ABR9ZR79</accession>
<evidence type="ECO:0000313" key="4">
    <source>
        <dbReference type="Proteomes" id="UP000614200"/>
    </source>
</evidence>
<dbReference type="RefSeq" id="WP_194701204.1">
    <property type="nucleotide sequence ID" value="NZ_JADKNH010000004.1"/>
</dbReference>
<dbReference type="GO" id="GO:0016787">
    <property type="term" value="F:hydrolase activity"/>
    <property type="evidence" value="ECO:0007669"/>
    <property type="project" value="UniProtKB-KW"/>
</dbReference>
<dbReference type="PRINTS" id="PR00502">
    <property type="entry name" value="NUDIXFAMILY"/>
</dbReference>
<keyword evidence="4" id="KW-1185">Reference proteome</keyword>
<dbReference type="Gene3D" id="3.90.79.10">
    <property type="entry name" value="Nucleoside Triphosphate Pyrophosphohydrolase"/>
    <property type="match status" value="1"/>
</dbReference>
<organism evidence="3 4">
    <name type="scientific">Fusibacter ferrireducens</name>
    <dbReference type="NCBI Taxonomy" id="2785058"/>
    <lineage>
        <taxon>Bacteria</taxon>
        <taxon>Bacillati</taxon>
        <taxon>Bacillota</taxon>
        <taxon>Clostridia</taxon>
        <taxon>Eubacteriales</taxon>
        <taxon>Eubacteriales Family XII. Incertae Sedis</taxon>
        <taxon>Fusibacter</taxon>
    </lineage>
</organism>
<dbReference type="CDD" id="cd03424">
    <property type="entry name" value="NUDIX_ADPRase_Nudt5_UGPPase_Nudt14"/>
    <property type="match status" value="1"/>
</dbReference>
<sequence>MKVKKITELDSLKYLKGYGIDYITKEGNSAYWELVSRAGIERLESEIFQGKVYTDGAMIVASDKAREHLVMIREYRVSAGKYLYMFPAGLIDDGEQIEQASIREFKEETGLTFSPVSISTPRYVSVGIVNERVNVAYGYYSGTASTAYQTEHEEAEIIFVDREKANQILEHEEISIRSALILEHFFKLNVFIDG</sequence>